<keyword evidence="2" id="KW-1185">Reference proteome</keyword>
<accession>A0A9W7BKA5</accession>
<dbReference type="InterPro" id="IPR026906">
    <property type="entry name" value="LRR_5"/>
</dbReference>
<gene>
    <name evidence="1" type="ORF">TrST_g10294</name>
</gene>
<dbReference type="PANTHER" id="PTHR45661:SF3">
    <property type="entry name" value="IG-LIKE DOMAIN-CONTAINING PROTEIN"/>
    <property type="match status" value="1"/>
</dbReference>
<dbReference type="InterPro" id="IPR053139">
    <property type="entry name" value="Surface_bspA-like"/>
</dbReference>
<dbReference type="Pfam" id="PF13306">
    <property type="entry name" value="LRR_5"/>
    <property type="match status" value="1"/>
</dbReference>
<proteinExistence type="predicted"/>
<dbReference type="SUPFAM" id="SSF52058">
    <property type="entry name" value="L domain-like"/>
    <property type="match status" value="1"/>
</dbReference>
<dbReference type="EMBL" id="BRXY01000340">
    <property type="protein sequence ID" value="GMH88208.1"/>
    <property type="molecule type" value="Genomic_DNA"/>
</dbReference>
<protein>
    <submittedName>
        <fullName evidence="1">Uncharacterized protein</fullName>
    </submittedName>
</protein>
<dbReference type="PANTHER" id="PTHR45661">
    <property type="entry name" value="SURFACE ANTIGEN"/>
    <property type="match status" value="1"/>
</dbReference>
<dbReference type="AlphaFoldDB" id="A0A9W7BKA5"/>
<organism evidence="1 2">
    <name type="scientific">Triparma strigata</name>
    <dbReference type="NCBI Taxonomy" id="1606541"/>
    <lineage>
        <taxon>Eukaryota</taxon>
        <taxon>Sar</taxon>
        <taxon>Stramenopiles</taxon>
        <taxon>Ochrophyta</taxon>
        <taxon>Bolidophyceae</taxon>
        <taxon>Parmales</taxon>
        <taxon>Triparmaceae</taxon>
        <taxon>Triparma</taxon>
    </lineage>
</organism>
<dbReference type="Proteomes" id="UP001165085">
    <property type="component" value="Unassembled WGS sequence"/>
</dbReference>
<comment type="caution">
    <text evidence="1">The sequence shown here is derived from an EMBL/GenBank/DDBJ whole genome shotgun (WGS) entry which is preliminary data.</text>
</comment>
<evidence type="ECO:0000313" key="1">
    <source>
        <dbReference type="EMBL" id="GMH88208.1"/>
    </source>
</evidence>
<reference evidence="2" key="1">
    <citation type="journal article" date="2023" name="Commun. Biol.">
        <title>Genome analysis of Parmales, the sister group of diatoms, reveals the evolutionary specialization of diatoms from phago-mixotrophs to photoautotrophs.</title>
        <authorList>
            <person name="Ban H."/>
            <person name="Sato S."/>
            <person name="Yoshikawa S."/>
            <person name="Yamada K."/>
            <person name="Nakamura Y."/>
            <person name="Ichinomiya M."/>
            <person name="Sato N."/>
            <person name="Blanc-Mathieu R."/>
            <person name="Endo H."/>
            <person name="Kuwata A."/>
            <person name="Ogata H."/>
        </authorList>
    </citation>
    <scope>NUCLEOTIDE SEQUENCE [LARGE SCALE GENOMIC DNA]</scope>
    <source>
        <strain evidence="2">NIES 3701</strain>
    </source>
</reference>
<dbReference type="InterPro" id="IPR032675">
    <property type="entry name" value="LRR_dom_sf"/>
</dbReference>
<evidence type="ECO:0000313" key="2">
    <source>
        <dbReference type="Proteomes" id="UP001165085"/>
    </source>
</evidence>
<sequence>MRSFEHTFIDTSDFKRALLAFTMHDTFPALLDTSHTWRKVVQEHCCGRSTATATGQILLHDGSTNTSSVHSDASVIAYRYHCKVIFFLNITQVGERACKFCLNLRLVEIPEGVESINREAFYQCMSLETATFPSTLRRIGNSAFVNCVNLENVDLLHTSIREIESFAFEGCTKLRSFAFPTNLREFGNRVFTGCFSLVPSSTDLKSTPDVVAFLRLPEDDRRKAFGCDHGFWQDSDEEPSADFDEEFDPPHWFHVDAEGDY</sequence>
<name>A0A9W7BKA5_9STRA</name>
<dbReference type="Gene3D" id="3.80.10.10">
    <property type="entry name" value="Ribonuclease Inhibitor"/>
    <property type="match status" value="1"/>
</dbReference>
<dbReference type="OrthoDB" id="10264456at2759"/>